<gene>
    <name evidence="11" type="ORF">TEA_004086</name>
</gene>
<dbReference type="FunFam" id="1.10.8.430:FF:000003">
    <property type="entry name" value="Probable disease resistance protein At5g66910"/>
    <property type="match status" value="1"/>
</dbReference>
<evidence type="ECO:0000256" key="6">
    <source>
        <dbReference type="ARBA" id="ARBA00022840"/>
    </source>
</evidence>
<dbReference type="Gene3D" id="3.80.10.10">
    <property type="entry name" value="Ribonuclease Inhibitor"/>
    <property type="match status" value="1"/>
</dbReference>
<evidence type="ECO:0000259" key="7">
    <source>
        <dbReference type="Pfam" id="PF00931"/>
    </source>
</evidence>
<sequence length="878" mass="99917">MADAALGILLQTLQQLLNDKIKPIFGVEEQVGFLYDELSLLKAFLKESAEKRSESDIFKELVRQIRDVVYEAEVVIDRYVSHIHMERARSYISKFLQGIDHPTKRRKVAEEIESIRKNVDEIYRKKSFGFEVMQHGEPSSRDSSEKKAPVVEEENVVGFDEEAKTLVDRLKGGKEELEVISVTGMGGLGKTTLARKVFTDPAIEYNFYIRAWTYVSQEYTRKEVFLSILSSLDKLTDESSRWSGERLAEELRGHLQTGRYLIVMDDVWTKEAWDDLKMAFPKNNNGSRILLTSRNNEVAVHANPDSHHHPLRFLTDDEGWELLKKKVFRKERCPSELEDLGKKIAEECGGLPLAIVVIAGLLIKKEKTSKWWEKVAESVSSYVARDPKQCMDILALSYKHLPHQLQSCFRYFGVFPEDYEIPVCILIQLWIAEGLIEQVGEISLEDTAEDRLEDLVDRNLVMVEKRRSNGGIKTCRVHDMLHDLCLKEAKEEQFLQVIKGAIQGPCLSLTPTLNKCRLLCIHSHVLDYISVKPSAPRVRSFLCFALEQIEFSREHTSFIHEAFNLLRVLDLRPIRLPFFPGKIKDLIHLRYVALCGSFEVLPASISELCNLHTIIIETSSHNLKVEADIWKMLQLRHLCTNSSSRLCGPSAQAGRGGKDLQTISTISPDSCTEDILARVPNLKKLGIRGKLATLMKEKGGSTLFDNLTKLDRLVTLKLLNDTFPDRPSKCSLPQLYKFPPNLKELTLADTLLDWEHMSTLGLLPKLEVLKLKDNAFQGNRWKAIDGGFRLLRFLQIGKTDLVHWEASGQHFPRLQQLILKYCESLEAVPSGLGDVSSLRIIDLYHASSTAAASAKKILKQKRDLAISQFKLTIYPPDQ</sequence>
<dbReference type="InterPro" id="IPR055414">
    <property type="entry name" value="LRR_R13L4/SHOC2-like"/>
</dbReference>
<evidence type="ECO:0008006" key="13">
    <source>
        <dbReference type="Google" id="ProtNLM"/>
    </source>
</evidence>
<dbReference type="InterPro" id="IPR038005">
    <property type="entry name" value="RX-like_CC"/>
</dbReference>
<dbReference type="SUPFAM" id="SSF52058">
    <property type="entry name" value="L domain-like"/>
    <property type="match status" value="1"/>
</dbReference>
<dbReference type="InterPro" id="IPR036388">
    <property type="entry name" value="WH-like_DNA-bd_sf"/>
</dbReference>
<accession>A0A4S4EJS5</accession>
<dbReference type="Pfam" id="PF18052">
    <property type="entry name" value="Rx_N"/>
    <property type="match status" value="1"/>
</dbReference>
<dbReference type="InterPro" id="IPR041118">
    <property type="entry name" value="Rx_N"/>
</dbReference>
<dbReference type="SUPFAM" id="SSF52540">
    <property type="entry name" value="P-loop containing nucleoside triphosphate hydrolases"/>
    <property type="match status" value="1"/>
</dbReference>
<dbReference type="GO" id="GO:0051607">
    <property type="term" value="P:defense response to virus"/>
    <property type="evidence" value="ECO:0007669"/>
    <property type="project" value="UniProtKB-ARBA"/>
</dbReference>
<keyword evidence="4" id="KW-0547">Nucleotide-binding</keyword>
<dbReference type="FunFam" id="3.40.50.300:FF:001091">
    <property type="entry name" value="Probable disease resistance protein At1g61300"/>
    <property type="match status" value="1"/>
</dbReference>
<organism evidence="11 12">
    <name type="scientific">Camellia sinensis var. sinensis</name>
    <name type="common">China tea</name>
    <dbReference type="NCBI Taxonomy" id="542762"/>
    <lineage>
        <taxon>Eukaryota</taxon>
        <taxon>Viridiplantae</taxon>
        <taxon>Streptophyta</taxon>
        <taxon>Embryophyta</taxon>
        <taxon>Tracheophyta</taxon>
        <taxon>Spermatophyta</taxon>
        <taxon>Magnoliopsida</taxon>
        <taxon>eudicotyledons</taxon>
        <taxon>Gunneridae</taxon>
        <taxon>Pentapetalae</taxon>
        <taxon>asterids</taxon>
        <taxon>Ericales</taxon>
        <taxon>Theaceae</taxon>
        <taxon>Camellia</taxon>
    </lineage>
</organism>
<dbReference type="EMBL" id="SDRB02003834">
    <property type="protein sequence ID" value="THG16809.1"/>
    <property type="molecule type" value="Genomic_DNA"/>
</dbReference>
<dbReference type="PRINTS" id="PR00364">
    <property type="entry name" value="DISEASERSIST"/>
</dbReference>
<dbReference type="InterPro" id="IPR042197">
    <property type="entry name" value="Apaf_helical"/>
</dbReference>
<dbReference type="GO" id="GO:0005524">
    <property type="term" value="F:ATP binding"/>
    <property type="evidence" value="ECO:0007669"/>
    <property type="project" value="UniProtKB-KW"/>
</dbReference>
<comment type="similarity">
    <text evidence="1">Belongs to the disease resistance NB-LRR family.</text>
</comment>
<evidence type="ECO:0000256" key="3">
    <source>
        <dbReference type="ARBA" id="ARBA00022737"/>
    </source>
</evidence>
<evidence type="ECO:0000256" key="5">
    <source>
        <dbReference type="ARBA" id="ARBA00022821"/>
    </source>
</evidence>
<dbReference type="Pfam" id="PF23559">
    <property type="entry name" value="WHD_DRP"/>
    <property type="match status" value="1"/>
</dbReference>
<evidence type="ECO:0000313" key="12">
    <source>
        <dbReference type="Proteomes" id="UP000306102"/>
    </source>
</evidence>
<dbReference type="STRING" id="542762.A0A4S4EJS5"/>
<feature type="domain" description="Disease resistance R13L4/SHOC-2-like LRR" evidence="10">
    <location>
        <begin position="560"/>
        <end position="853"/>
    </location>
</feature>
<evidence type="ECO:0000313" key="11">
    <source>
        <dbReference type="EMBL" id="THG16809.1"/>
    </source>
</evidence>
<evidence type="ECO:0000259" key="10">
    <source>
        <dbReference type="Pfam" id="PF23598"/>
    </source>
</evidence>
<dbReference type="Proteomes" id="UP000306102">
    <property type="component" value="Unassembled WGS sequence"/>
</dbReference>
<dbReference type="Pfam" id="PF00931">
    <property type="entry name" value="NB-ARC"/>
    <property type="match status" value="1"/>
</dbReference>
<keyword evidence="2" id="KW-0433">Leucine-rich repeat</keyword>
<dbReference type="InterPro" id="IPR044974">
    <property type="entry name" value="Disease_R_plants"/>
</dbReference>
<dbReference type="Gene3D" id="1.20.5.4130">
    <property type="match status" value="1"/>
</dbReference>
<feature type="domain" description="Disease resistance protein winged helix" evidence="9">
    <location>
        <begin position="414"/>
        <end position="485"/>
    </location>
</feature>
<comment type="caution">
    <text evidence="11">The sequence shown here is derived from an EMBL/GenBank/DDBJ whole genome shotgun (WGS) entry which is preliminary data.</text>
</comment>
<evidence type="ECO:0000256" key="4">
    <source>
        <dbReference type="ARBA" id="ARBA00022741"/>
    </source>
</evidence>
<dbReference type="GO" id="GO:0098542">
    <property type="term" value="P:defense response to other organism"/>
    <property type="evidence" value="ECO:0007669"/>
    <property type="project" value="TreeGrafter"/>
</dbReference>
<protein>
    <recommendedName>
        <fullName evidence="13">NB-ARC domain-containing protein</fullName>
    </recommendedName>
</protein>
<dbReference type="CDD" id="cd14798">
    <property type="entry name" value="RX-CC_like"/>
    <property type="match status" value="1"/>
</dbReference>
<dbReference type="Gene3D" id="3.40.50.300">
    <property type="entry name" value="P-loop containing nucleotide triphosphate hydrolases"/>
    <property type="match status" value="1"/>
</dbReference>
<dbReference type="InterPro" id="IPR032675">
    <property type="entry name" value="LRR_dom_sf"/>
</dbReference>
<name>A0A4S4EJS5_CAMSN</name>
<evidence type="ECO:0000259" key="8">
    <source>
        <dbReference type="Pfam" id="PF18052"/>
    </source>
</evidence>
<proteinExistence type="inferred from homology"/>
<dbReference type="Gene3D" id="1.10.8.430">
    <property type="entry name" value="Helical domain of apoptotic protease-activating factors"/>
    <property type="match status" value="1"/>
</dbReference>
<dbReference type="FunFam" id="1.10.10.10:FF:000322">
    <property type="entry name" value="Probable disease resistance protein At1g63360"/>
    <property type="match status" value="1"/>
</dbReference>
<dbReference type="AlphaFoldDB" id="A0A4S4EJS5"/>
<dbReference type="InterPro" id="IPR002182">
    <property type="entry name" value="NB-ARC"/>
</dbReference>
<dbReference type="PANTHER" id="PTHR23155:SF1193">
    <property type="entry name" value="DISEASE RESISTANCE PROTEIN RPP13-RELATED"/>
    <property type="match status" value="1"/>
</dbReference>
<dbReference type="Gene3D" id="1.10.10.10">
    <property type="entry name" value="Winged helix-like DNA-binding domain superfamily/Winged helix DNA-binding domain"/>
    <property type="match status" value="1"/>
</dbReference>
<dbReference type="PANTHER" id="PTHR23155">
    <property type="entry name" value="DISEASE RESISTANCE PROTEIN RP"/>
    <property type="match status" value="1"/>
</dbReference>
<evidence type="ECO:0000256" key="1">
    <source>
        <dbReference type="ARBA" id="ARBA00008894"/>
    </source>
</evidence>
<dbReference type="Pfam" id="PF23598">
    <property type="entry name" value="LRR_14"/>
    <property type="match status" value="1"/>
</dbReference>
<keyword evidence="5" id="KW-0611">Plant defense</keyword>
<keyword evidence="6" id="KW-0067">ATP-binding</keyword>
<evidence type="ECO:0000256" key="2">
    <source>
        <dbReference type="ARBA" id="ARBA00022614"/>
    </source>
</evidence>
<dbReference type="InterPro" id="IPR027417">
    <property type="entry name" value="P-loop_NTPase"/>
</dbReference>
<dbReference type="InterPro" id="IPR058922">
    <property type="entry name" value="WHD_DRP"/>
</dbReference>
<feature type="domain" description="NB-ARC" evidence="7">
    <location>
        <begin position="164"/>
        <end position="332"/>
    </location>
</feature>
<reference evidence="11 12" key="1">
    <citation type="journal article" date="2018" name="Proc. Natl. Acad. Sci. U.S.A.">
        <title>Draft genome sequence of Camellia sinensis var. sinensis provides insights into the evolution of the tea genome and tea quality.</title>
        <authorList>
            <person name="Wei C."/>
            <person name="Yang H."/>
            <person name="Wang S."/>
            <person name="Zhao J."/>
            <person name="Liu C."/>
            <person name="Gao L."/>
            <person name="Xia E."/>
            <person name="Lu Y."/>
            <person name="Tai Y."/>
            <person name="She G."/>
            <person name="Sun J."/>
            <person name="Cao H."/>
            <person name="Tong W."/>
            <person name="Gao Q."/>
            <person name="Li Y."/>
            <person name="Deng W."/>
            <person name="Jiang X."/>
            <person name="Wang W."/>
            <person name="Chen Q."/>
            <person name="Zhang S."/>
            <person name="Li H."/>
            <person name="Wu J."/>
            <person name="Wang P."/>
            <person name="Li P."/>
            <person name="Shi C."/>
            <person name="Zheng F."/>
            <person name="Jian J."/>
            <person name="Huang B."/>
            <person name="Shan D."/>
            <person name="Shi M."/>
            <person name="Fang C."/>
            <person name="Yue Y."/>
            <person name="Li F."/>
            <person name="Li D."/>
            <person name="Wei S."/>
            <person name="Han B."/>
            <person name="Jiang C."/>
            <person name="Yin Y."/>
            <person name="Xia T."/>
            <person name="Zhang Z."/>
            <person name="Bennetzen J.L."/>
            <person name="Zhao S."/>
            <person name="Wan X."/>
        </authorList>
    </citation>
    <scope>NUCLEOTIDE SEQUENCE [LARGE SCALE GENOMIC DNA]</scope>
    <source>
        <strain evidence="12">cv. Shuchazao</strain>
        <tissue evidence="11">Leaf</tissue>
    </source>
</reference>
<feature type="domain" description="Disease resistance N-terminal" evidence="8">
    <location>
        <begin position="5"/>
        <end position="87"/>
    </location>
</feature>
<keyword evidence="3" id="KW-0677">Repeat</keyword>
<dbReference type="GO" id="GO:0043531">
    <property type="term" value="F:ADP binding"/>
    <property type="evidence" value="ECO:0007669"/>
    <property type="project" value="InterPro"/>
</dbReference>
<evidence type="ECO:0000259" key="9">
    <source>
        <dbReference type="Pfam" id="PF23559"/>
    </source>
</evidence>
<keyword evidence="12" id="KW-1185">Reference proteome</keyword>